<dbReference type="RefSeq" id="WP_282353685.1">
    <property type="nucleotide sequence ID" value="NZ_JASBQV010000001.1"/>
</dbReference>
<sequence length="631" mass="69840">MNIQMNPTSPTRSTTPSPLSETKTYSGTVLEKTGPNTALVQVGREKIEMTFTGDVPEGTFQFKVKGQTTEGYLIEQITDQPEVPASGPPKPDSSGVDATLLDELPPELKQAVARLLATGQLPQTPETVARLVAALQGTYKDLVLQLVTRPSDSALPAEADVLIAQLLATTDSLVDVLPERQAVLDKPTLSNVIALDVARVTLPTRTEIDQATPVALRQIANHVPADLQPDIIARIDRGELTQVREQLRPYFPSERPVLAERPAPSKLDQLTAVIAQAQQPSTEKVAPLATPVRSNLTVIAEVTPRLAEVTNDFRSQQRTIVSQLRQIEPLVEERPLQMAQVIESTANRLRQTFQQTDAMLHTSMRDEKQLIQLLSKLERGTELAFLGRGAEAKAVVQDVRQALEAFRFAPTNVRTAYLPELNTMPRPVVTNTTPAPTQAPTPQRPIPYEPGQNSPRVLQETVQKTLQLQTAELKLATPAANPEAAKLQTFLTTQQQVNKPDNNQQLQQILLALPVQLVEGTAGLHVHLQNKRPDEVIDWENNTLYVQLETPRLGDIGVRVETVNRKMQITIENDFPLLERLATPFLERTTDALQSTGYQDVRIRFDSFTKDQTTPETVKPDETPTGYDYRI</sequence>
<evidence type="ECO:0000313" key="2">
    <source>
        <dbReference type="EMBL" id="MDI3233580.1"/>
    </source>
</evidence>
<feature type="compositionally biased region" description="Pro residues" evidence="1">
    <location>
        <begin position="437"/>
        <end position="448"/>
    </location>
</feature>
<accession>A0ABT6QY22</accession>
<proteinExistence type="predicted"/>
<feature type="region of interest" description="Disordered" evidence="1">
    <location>
        <begin position="612"/>
        <end position="631"/>
    </location>
</feature>
<gene>
    <name evidence="2" type="ORF">QK289_01080</name>
</gene>
<feature type="region of interest" description="Disordered" evidence="1">
    <location>
        <begin position="1"/>
        <end position="29"/>
    </location>
</feature>
<name>A0ABT6QY22_9BACL</name>
<dbReference type="EMBL" id="JASBQV010000001">
    <property type="protein sequence ID" value="MDI3233580.1"/>
    <property type="molecule type" value="Genomic_DNA"/>
</dbReference>
<evidence type="ECO:0008006" key="4">
    <source>
        <dbReference type="Google" id="ProtNLM"/>
    </source>
</evidence>
<evidence type="ECO:0000256" key="1">
    <source>
        <dbReference type="SAM" id="MobiDB-lite"/>
    </source>
</evidence>
<organism evidence="2 3">
    <name type="scientific">Exiguobacterium antarcticum</name>
    <dbReference type="NCBI Taxonomy" id="132920"/>
    <lineage>
        <taxon>Bacteria</taxon>
        <taxon>Bacillati</taxon>
        <taxon>Bacillota</taxon>
        <taxon>Bacilli</taxon>
        <taxon>Bacillales</taxon>
        <taxon>Bacillales Family XII. Incertae Sedis</taxon>
        <taxon>Exiguobacterium</taxon>
    </lineage>
</organism>
<comment type="caution">
    <text evidence="2">The sequence shown here is derived from an EMBL/GenBank/DDBJ whole genome shotgun (WGS) entry which is preliminary data.</text>
</comment>
<dbReference type="Proteomes" id="UP001243286">
    <property type="component" value="Unassembled WGS sequence"/>
</dbReference>
<evidence type="ECO:0000313" key="3">
    <source>
        <dbReference type="Proteomes" id="UP001243286"/>
    </source>
</evidence>
<feature type="compositionally biased region" description="Low complexity" evidence="1">
    <location>
        <begin position="425"/>
        <end position="436"/>
    </location>
</feature>
<keyword evidence="3" id="KW-1185">Reference proteome</keyword>
<reference evidence="2 3" key="1">
    <citation type="submission" date="2023-04" db="EMBL/GenBank/DDBJ databases">
        <title>Antarctic isolates genomes.</title>
        <authorList>
            <person name="Dimov S.G."/>
        </authorList>
    </citation>
    <scope>NUCLEOTIDE SEQUENCE [LARGE SCALE GENOMIC DNA]</scope>
    <source>
        <strain evidence="2 3">AL19</strain>
    </source>
</reference>
<feature type="compositionally biased region" description="Low complexity" evidence="1">
    <location>
        <begin position="7"/>
        <end position="20"/>
    </location>
</feature>
<protein>
    <recommendedName>
        <fullName evidence="4">Flagellar hook-length control protein-like C-terminal domain-containing protein</fullName>
    </recommendedName>
</protein>
<feature type="region of interest" description="Disordered" evidence="1">
    <location>
        <begin position="424"/>
        <end position="452"/>
    </location>
</feature>